<dbReference type="GO" id="GO:0003723">
    <property type="term" value="F:RNA binding"/>
    <property type="evidence" value="ECO:0007669"/>
    <property type="project" value="UniProtKB-KW"/>
</dbReference>
<evidence type="ECO:0000313" key="4">
    <source>
        <dbReference type="Proteomes" id="UP000765509"/>
    </source>
</evidence>
<protein>
    <recommendedName>
        <fullName evidence="2">Integrase catalytic domain-containing protein</fullName>
    </recommendedName>
</protein>
<dbReference type="OrthoDB" id="3240190at2759"/>
<reference evidence="3" key="1">
    <citation type="submission" date="2021-03" db="EMBL/GenBank/DDBJ databases">
        <title>Draft genome sequence of rust myrtle Austropuccinia psidii MF-1, a brazilian biotype.</title>
        <authorList>
            <person name="Quecine M.C."/>
            <person name="Pachon D.M.R."/>
            <person name="Bonatelli M.L."/>
            <person name="Correr F.H."/>
            <person name="Franceschini L.M."/>
            <person name="Leite T.F."/>
            <person name="Margarido G.R.A."/>
            <person name="Almeida C.A."/>
            <person name="Ferrarezi J.A."/>
            <person name="Labate C.A."/>
        </authorList>
    </citation>
    <scope>NUCLEOTIDE SEQUENCE</scope>
    <source>
        <strain evidence="3">MF-1</strain>
    </source>
</reference>
<gene>
    <name evidence="3" type="ORF">O181_103658</name>
</gene>
<dbReference type="Gene3D" id="3.30.420.10">
    <property type="entry name" value="Ribonuclease H-like superfamily/Ribonuclease H"/>
    <property type="match status" value="1"/>
</dbReference>
<dbReference type="InterPro" id="IPR036397">
    <property type="entry name" value="RNaseH_sf"/>
</dbReference>
<dbReference type="GO" id="GO:0005634">
    <property type="term" value="C:nucleus"/>
    <property type="evidence" value="ECO:0007669"/>
    <property type="project" value="UniProtKB-ARBA"/>
</dbReference>
<dbReference type="GO" id="GO:0015074">
    <property type="term" value="P:DNA integration"/>
    <property type="evidence" value="ECO:0007669"/>
    <property type="project" value="InterPro"/>
</dbReference>
<dbReference type="InterPro" id="IPR001584">
    <property type="entry name" value="Integrase_cat-core"/>
</dbReference>
<dbReference type="AlphaFoldDB" id="A0A9Q3PJ90"/>
<accession>A0A9Q3PJ90</accession>
<dbReference type="EMBL" id="AVOT02075044">
    <property type="protein sequence ID" value="MBW0563943.1"/>
    <property type="molecule type" value="Genomic_DNA"/>
</dbReference>
<evidence type="ECO:0000259" key="2">
    <source>
        <dbReference type="PROSITE" id="PS50994"/>
    </source>
</evidence>
<dbReference type="Proteomes" id="UP000765509">
    <property type="component" value="Unassembled WGS sequence"/>
</dbReference>
<dbReference type="InterPro" id="IPR012337">
    <property type="entry name" value="RNaseH-like_sf"/>
</dbReference>
<evidence type="ECO:0000256" key="1">
    <source>
        <dbReference type="ARBA" id="ARBA00022884"/>
    </source>
</evidence>
<dbReference type="PROSITE" id="PS50994">
    <property type="entry name" value="INTEGRASE"/>
    <property type="match status" value="1"/>
</dbReference>
<name>A0A9Q3PJ90_9BASI</name>
<keyword evidence="4" id="KW-1185">Reference proteome</keyword>
<organism evidence="3 4">
    <name type="scientific">Austropuccinia psidii MF-1</name>
    <dbReference type="NCBI Taxonomy" id="1389203"/>
    <lineage>
        <taxon>Eukaryota</taxon>
        <taxon>Fungi</taxon>
        <taxon>Dikarya</taxon>
        <taxon>Basidiomycota</taxon>
        <taxon>Pucciniomycotina</taxon>
        <taxon>Pucciniomycetes</taxon>
        <taxon>Pucciniales</taxon>
        <taxon>Sphaerophragmiaceae</taxon>
        <taxon>Austropuccinia</taxon>
    </lineage>
</organism>
<evidence type="ECO:0000313" key="3">
    <source>
        <dbReference type="EMBL" id="MBW0563943.1"/>
    </source>
</evidence>
<dbReference type="PANTHER" id="PTHR35046:SF26">
    <property type="entry name" value="RNA-DIRECTED DNA POLYMERASE"/>
    <property type="match status" value="1"/>
</dbReference>
<sequence>MDWVTGLVPGGKNNFNSCLVIVDRCGKSVRFLPCGKEDKDMDTALLFWNNIMSKCGIPKIIISDRDPKLTSEYWIHPFDMLGKKLSFSTAYHPQTDGLSQMMIQTMEEVIRRFCAFGIEYKEHEGYTHGWDTLLPEFHLAYNTRQHST</sequence>
<dbReference type="PANTHER" id="PTHR35046">
    <property type="entry name" value="ZINC KNUCKLE (CCHC-TYPE) FAMILY PROTEIN"/>
    <property type="match status" value="1"/>
</dbReference>
<dbReference type="SUPFAM" id="SSF53098">
    <property type="entry name" value="Ribonuclease H-like"/>
    <property type="match status" value="1"/>
</dbReference>
<comment type="caution">
    <text evidence="3">The sequence shown here is derived from an EMBL/GenBank/DDBJ whole genome shotgun (WGS) entry which is preliminary data.</text>
</comment>
<keyword evidence="1" id="KW-0694">RNA-binding</keyword>
<feature type="domain" description="Integrase catalytic" evidence="2">
    <location>
        <begin position="1"/>
        <end position="148"/>
    </location>
</feature>
<proteinExistence type="predicted"/>